<dbReference type="EMBL" id="CM010635">
    <property type="protein sequence ID" value="RID50988.1"/>
    <property type="molecule type" value="Genomic_DNA"/>
</dbReference>
<gene>
    <name evidence="1" type="ORF">BRARA_H01682</name>
</gene>
<dbReference type="AlphaFoldDB" id="A0A397YDN3"/>
<evidence type="ECO:0000313" key="2">
    <source>
        <dbReference type="Proteomes" id="UP000264353"/>
    </source>
</evidence>
<organism evidence="1 2">
    <name type="scientific">Brassica campestris</name>
    <name type="common">Field mustard</name>
    <dbReference type="NCBI Taxonomy" id="3711"/>
    <lineage>
        <taxon>Eukaryota</taxon>
        <taxon>Viridiplantae</taxon>
        <taxon>Streptophyta</taxon>
        <taxon>Embryophyta</taxon>
        <taxon>Tracheophyta</taxon>
        <taxon>Spermatophyta</taxon>
        <taxon>Magnoliopsida</taxon>
        <taxon>eudicotyledons</taxon>
        <taxon>Gunneridae</taxon>
        <taxon>Pentapetalae</taxon>
        <taxon>rosids</taxon>
        <taxon>malvids</taxon>
        <taxon>Brassicales</taxon>
        <taxon>Brassicaceae</taxon>
        <taxon>Brassiceae</taxon>
        <taxon>Brassica</taxon>
    </lineage>
</organism>
<sequence length="131" mass="14818">MACSVAAVDTFISFLTTVFKHSPSPPQISDLPSFVNAKLSSSFKYFSITETLAVVGSVNSFVRSLMSFSRIRLTFTRLSELIAIKQDSIALIKLESESLYPLKKRRRWSQKKIIDRVFLLVLIGPQMDRVI</sequence>
<protein>
    <submittedName>
        <fullName evidence="1">Uncharacterized protein</fullName>
    </submittedName>
</protein>
<reference evidence="1 2" key="1">
    <citation type="submission" date="2018-06" db="EMBL/GenBank/DDBJ databases">
        <title>WGS assembly of Brassica rapa FPsc.</title>
        <authorList>
            <person name="Bowman J."/>
            <person name="Kohchi T."/>
            <person name="Yamato K."/>
            <person name="Jenkins J."/>
            <person name="Shu S."/>
            <person name="Ishizaki K."/>
            <person name="Yamaoka S."/>
            <person name="Nishihama R."/>
            <person name="Nakamura Y."/>
            <person name="Berger F."/>
            <person name="Adam C."/>
            <person name="Aki S."/>
            <person name="Althoff F."/>
            <person name="Araki T."/>
            <person name="Arteaga-Vazquez M."/>
            <person name="Balasubrmanian S."/>
            <person name="Bauer D."/>
            <person name="Boehm C."/>
            <person name="Briginshaw L."/>
            <person name="Caballero-Perez J."/>
            <person name="Catarino B."/>
            <person name="Chen F."/>
            <person name="Chiyoda S."/>
            <person name="Chovatia M."/>
            <person name="Davies K."/>
            <person name="Delmans M."/>
            <person name="Demura T."/>
            <person name="Dierschke T."/>
            <person name="Dolan L."/>
            <person name="Dorantes-Acosta A."/>
            <person name="Eklund D."/>
            <person name="Florent S."/>
            <person name="Flores-Sandoval E."/>
            <person name="Fujiyama A."/>
            <person name="Fukuzawa H."/>
            <person name="Galik B."/>
            <person name="Grimanelli D."/>
            <person name="Grimwood J."/>
            <person name="Grossniklaus U."/>
            <person name="Hamada T."/>
            <person name="Haseloff J."/>
            <person name="Hetherington A."/>
            <person name="Higo A."/>
            <person name="Hirakawa Y."/>
            <person name="Hundley H."/>
            <person name="Ikeda Y."/>
            <person name="Inoue K."/>
            <person name="Inoue S."/>
            <person name="Ishida S."/>
            <person name="Jia Q."/>
            <person name="Kakita M."/>
            <person name="Kanazawa T."/>
            <person name="Kawai Y."/>
            <person name="Kawashima T."/>
            <person name="Kennedy M."/>
            <person name="Kinose K."/>
            <person name="Kinoshita T."/>
            <person name="Kohara Y."/>
            <person name="Koide E."/>
            <person name="Komatsu K."/>
            <person name="Kopischke S."/>
            <person name="Kubo M."/>
            <person name="Kyozuka J."/>
            <person name="Lagercrantz U."/>
            <person name="Lin S."/>
            <person name="Lindquist E."/>
            <person name="Lipzen A."/>
            <person name="Lu C."/>
            <person name="Luna E."/>
            <person name="Martienssen R."/>
            <person name="Minamino N."/>
            <person name="Mizutani M."/>
            <person name="Mizutani M."/>
            <person name="Mochizuki N."/>
            <person name="Monte I."/>
            <person name="Mosher R."/>
            <person name="Nagasaki H."/>
            <person name="Nakagami H."/>
            <person name="Naramoto S."/>
            <person name="Nishitani K."/>
            <person name="Ohtani M."/>
            <person name="Okamoto T."/>
            <person name="Okumura M."/>
            <person name="Phillips J."/>
            <person name="Pollak B."/>
            <person name="Reinders A."/>
            <person name="Roevekamp M."/>
            <person name="Sano R."/>
            <person name="Sawa S."/>
            <person name="Schmid M."/>
            <person name="Shirakawa M."/>
            <person name="Solano R."/>
            <person name="Spunde A."/>
            <person name="Suetsugu N."/>
            <person name="Sugano S."/>
            <person name="Sugiyama A."/>
            <person name="Sun R."/>
            <person name="Suzuki Y."/>
            <person name="Takenaka M."/>
            <person name="Takezawa D."/>
            <person name="Tomogane H."/>
            <person name="Tsuzuki M."/>
            <person name="Ueda T."/>
            <person name="Umeda M."/>
            <person name="Ward J."/>
            <person name="Watanabe Y."/>
            <person name="Yazaki K."/>
            <person name="Yokoyama R."/>
            <person name="Yoshitake Y."/>
            <person name="Yotsui I."/>
            <person name="Zachgo S."/>
            <person name="Schmutz J."/>
        </authorList>
    </citation>
    <scope>NUCLEOTIDE SEQUENCE [LARGE SCALE GENOMIC DNA]</scope>
    <source>
        <strain evidence="2">cv. B-3</strain>
    </source>
</reference>
<dbReference type="Proteomes" id="UP000264353">
    <property type="component" value="Chromosome A8"/>
</dbReference>
<proteinExistence type="predicted"/>
<accession>A0A397YDN3</accession>
<evidence type="ECO:0000313" key="1">
    <source>
        <dbReference type="EMBL" id="RID50988.1"/>
    </source>
</evidence>
<name>A0A397YDN3_BRACM</name>